<name>A0A2T7NGC7_POMCA</name>
<organism evidence="1 2">
    <name type="scientific">Pomacea canaliculata</name>
    <name type="common">Golden apple snail</name>
    <dbReference type="NCBI Taxonomy" id="400727"/>
    <lineage>
        <taxon>Eukaryota</taxon>
        <taxon>Metazoa</taxon>
        <taxon>Spiralia</taxon>
        <taxon>Lophotrochozoa</taxon>
        <taxon>Mollusca</taxon>
        <taxon>Gastropoda</taxon>
        <taxon>Caenogastropoda</taxon>
        <taxon>Architaenioglossa</taxon>
        <taxon>Ampullarioidea</taxon>
        <taxon>Ampullariidae</taxon>
        <taxon>Pomacea</taxon>
    </lineage>
</organism>
<evidence type="ECO:0000313" key="2">
    <source>
        <dbReference type="Proteomes" id="UP000245119"/>
    </source>
</evidence>
<comment type="caution">
    <text evidence="1">The sequence shown here is derived from an EMBL/GenBank/DDBJ whole genome shotgun (WGS) entry which is preliminary data.</text>
</comment>
<dbReference type="EMBL" id="PZQS01000013">
    <property type="protein sequence ID" value="PVD20237.1"/>
    <property type="molecule type" value="Genomic_DNA"/>
</dbReference>
<dbReference type="Proteomes" id="UP000245119">
    <property type="component" value="Linkage Group LG13"/>
</dbReference>
<reference evidence="1 2" key="1">
    <citation type="submission" date="2018-04" db="EMBL/GenBank/DDBJ databases">
        <title>The genome of golden apple snail Pomacea canaliculata provides insight into stress tolerance and invasive adaptation.</title>
        <authorList>
            <person name="Liu C."/>
            <person name="Liu B."/>
            <person name="Ren Y."/>
            <person name="Zhang Y."/>
            <person name="Wang H."/>
            <person name="Li S."/>
            <person name="Jiang F."/>
            <person name="Yin L."/>
            <person name="Zhang G."/>
            <person name="Qian W."/>
            <person name="Fan W."/>
        </authorList>
    </citation>
    <scope>NUCLEOTIDE SEQUENCE [LARGE SCALE GENOMIC DNA]</scope>
    <source>
        <strain evidence="1">SZHN2017</strain>
        <tissue evidence="1">Muscle</tissue>
    </source>
</reference>
<dbReference type="AlphaFoldDB" id="A0A2T7NGC7"/>
<protein>
    <submittedName>
        <fullName evidence="1">Uncharacterized protein</fullName>
    </submittedName>
</protein>
<accession>A0A2T7NGC7</accession>
<gene>
    <name evidence="1" type="ORF">C0Q70_20733</name>
</gene>
<proteinExistence type="predicted"/>
<keyword evidence="2" id="KW-1185">Reference proteome</keyword>
<sequence>MACVQCLAIRTADPRSVCWAGGTLVGDVTLVLSDPTLVRDQPAEYACPADGGSVHLRVHEEAHALMSGILPSVPHYKCEAWVDIFDDREEWEDDLDDGKRQGGGCFLCDGVVPPRHRTAMEKFLETTTILWGTGESYCLSYLWSSGQSSYDLISCRQVSRVISSLAVR</sequence>
<evidence type="ECO:0000313" key="1">
    <source>
        <dbReference type="EMBL" id="PVD20237.1"/>
    </source>
</evidence>